<reference evidence="1 2" key="1">
    <citation type="journal article" date="2013" name="Genome Announc.">
        <title>Complete Genome Sequence of Glaciecola psychrophila Strain 170T.</title>
        <authorList>
            <person name="Yin J."/>
            <person name="Chen J."/>
            <person name="Liu G."/>
            <person name="Yu Y."/>
            <person name="Song L."/>
            <person name="Wang X."/>
            <person name="Qu X."/>
        </authorList>
    </citation>
    <scope>NUCLEOTIDE SEQUENCE [LARGE SCALE GENOMIC DNA]</scope>
    <source>
        <strain evidence="1 2">170</strain>
    </source>
</reference>
<keyword evidence="2" id="KW-1185">Reference proteome</keyword>
<dbReference type="EMBL" id="CP003837">
    <property type="protein sequence ID" value="AGH42917.1"/>
    <property type="molecule type" value="Genomic_DNA"/>
</dbReference>
<gene>
    <name evidence="1" type="ORF">C427_0808</name>
</gene>
<protein>
    <submittedName>
        <fullName evidence="1">Uncharacterized protein</fullName>
    </submittedName>
</protein>
<sequence>MPSFGLHRSLQILLLFSIVDNPQDTDNKKTSKLAGLKKLKSVGGAKW</sequence>
<name>K7ACX1_9ALTE</name>
<organism evidence="1 2">
    <name type="scientific">Paraglaciecola psychrophila 170</name>
    <dbReference type="NCBI Taxonomy" id="1129794"/>
    <lineage>
        <taxon>Bacteria</taxon>
        <taxon>Pseudomonadati</taxon>
        <taxon>Pseudomonadota</taxon>
        <taxon>Gammaproteobacteria</taxon>
        <taxon>Alteromonadales</taxon>
        <taxon>Alteromonadaceae</taxon>
        <taxon>Paraglaciecola</taxon>
    </lineage>
</organism>
<dbReference type="HOGENOM" id="CLU_3171241_0_0_6"/>
<evidence type="ECO:0000313" key="1">
    <source>
        <dbReference type="EMBL" id="AGH42917.1"/>
    </source>
</evidence>
<dbReference type="AlphaFoldDB" id="K7ACX1"/>
<evidence type="ECO:0000313" key="2">
    <source>
        <dbReference type="Proteomes" id="UP000011864"/>
    </source>
</evidence>
<accession>K7ACX1</accession>
<dbReference type="KEGG" id="gps:C427_0808"/>
<proteinExistence type="predicted"/>
<dbReference type="Proteomes" id="UP000011864">
    <property type="component" value="Chromosome"/>
</dbReference>
<dbReference type="PATRIC" id="fig|1129794.4.peg.798"/>
<dbReference type="STRING" id="1129794.C427_0808"/>